<evidence type="ECO:0000313" key="2">
    <source>
        <dbReference type="Ensembl" id="ENSTNIP00000005069.1"/>
    </source>
</evidence>
<dbReference type="Proteomes" id="UP000007303">
    <property type="component" value="Unassembled WGS sequence"/>
</dbReference>
<dbReference type="AlphaFoldDB" id="H3C9Z7"/>
<dbReference type="STRING" id="99883.ENSTNIP00000005069"/>
<organism evidence="2 3">
    <name type="scientific">Tetraodon nigroviridis</name>
    <name type="common">Spotted green pufferfish</name>
    <name type="synonym">Chelonodon nigroviridis</name>
    <dbReference type="NCBI Taxonomy" id="99883"/>
    <lineage>
        <taxon>Eukaryota</taxon>
        <taxon>Metazoa</taxon>
        <taxon>Chordata</taxon>
        <taxon>Craniata</taxon>
        <taxon>Vertebrata</taxon>
        <taxon>Euteleostomi</taxon>
        <taxon>Actinopterygii</taxon>
        <taxon>Neopterygii</taxon>
        <taxon>Teleostei</taxon>
        <taxon>Neoteleostei</taxon>
        <taxon>Acanthomorphata</taxon>
        <taxon>Eupercaria</taxon>
        <taxon>Tetraodontiformes</taxon>
        <taxon>Tetradontoidea</taxon>
        <taxon>Tetraodontidae</taxon>
        <taxon>Tetraodon</taxon>
    </lineage>
</organism>
<reference evidence="3" key="1">
    <citation type="journal article" date="2004" name="Nature">
        <title>Genome duplication in the teleost fish Tetraodon nigroviridis reveals the early vertebrate proto-karyotype.</title>
        <authorList>
            <person name="Jaillon O."/>
            <person name="Aury J.-M."/>
            <person name="Brunet F."/>
            <person name="Petit J.-L."/>
            <person name="Stange-Thomann N."/>
            <person name="Mauceli E."/>
            <person name="Bouneau L."/>
            <person name="Fischer C."/>
            <person name="Ozouf-Costaz C."/>
            <person name="Bernot A."/>
            <person name="Nicaud S."/>
            <person name="Jaffe D."/>
            <person name="Fisher S."/>
            <person name="Lutfalla G."/>
            <person name="Dossat C."/>
            <person name="Segurens B."/>
            <person name="Dasilva C."/>
            <person name="Salanoubat M."/>
            <person name="Levy M."/>
            <person name="Boudet N."/>
            <person name="Castellano S."/>
            <person name="Anthouard V."/>
            <person name="Jubin C."/>
            <person name="Castelli V."/>
            <person name="Katinka M."/>
            <person name="Vacherie B."/>
            <person name="Biemont C."/>
            <person name="Skalli Z."/>
            <person name="Cattolico L."/>
            <person name="Poulain J."/>
            <person name="De Berardinis V."/>
            <person name="Cruaud C."/>
            <person name="Duprat S."/>
            <person name="Brottier P."/>
            <person name="Coutanceau J.-P."/>
            <person name="Gouzy J."/>
            <person name="Parra G."/>
            <person name="Lardier G."/>
            <person name="Chapple C."/>
            <person name="McKernan K.J."/>
            <person name="McEwan P."/>
            <person name="Bosak S."/>
            <person name="Kellis M."/>
            <person name="Volff J.-N."/>
            <person name="Guigo R."/>
            <person name="Zody M.C."/>
            <person name="Mesirov J."/>
            <person name="Lindblad-Toh K."/>
            <person name="Birren B."/>
            <person name="Nusbaum C."/>
            <person name="Kahn D."/>
            <person name="Robinson-Rechavi M."/>
            <person name="Laudet V."/>
            <person name="Schachter V."/>
            <person name="Quetier F."/>
            <person name="Saurin W."/>
            <person name="Scarpelli C."/>
            <person name="Wincker P."/>
            <person name="Lander E.S."/>
            <person name="Weissenbach J."/>
            <person name="Roest Crollius H."/>
        </authorList>
    </citation>
    <scope>NUCLEOTIDE SEQUENCE [LARGE SCALE GENOMIC DNA]</scope>
</reference>
<dbReference type="InterPro" id="IPR011993">
    <property type="entry name" value="PH-like_dom_sf"/>
</dbReference>
<accession>H3C9Z7</accession>
<dbReference type="GeneTree" id="ENSGT00940000157012"/>
<dbReference type="Gene3D" id="1.20.900.10">
    <property type="entry name" value="Dbl homology (DH) domain"/>
    <property type="match status" value="1"/>
</dbReference>
<dbReference type="GO" id="GO:0005085">
    <property type="term" value="F:guanyl-nucleotide exchange factor activity"/>
    <property type="evidence" value="ECO:0007669"/>
    <property type="project" value="InterPro"/>
</dbReference>
<dbReference type="InterPro" id="IPR043537">
    <property type="entry name" value="Tiam1/Tiam2/Sif"/>
</dbReference>
<evidence type="ECO:0000313" key="3">
    <source>
        <dbReference type="Proteomes" id="UP000007303"/>
    </source>
</evidence>
<reference evidence="2" key="3">
    <citation type="submission" date="2025-09" db="UniProtKB">
        <authorList>
            <consortium name="Ensembl"/>
        </authorList>
    </citation>
    <scope>IDENTIFICATION</scope>
</reference>
<dbReference type="OMA" id="EEEVCWR"/>
<dbReference type="Pfam" id="PF00621">
    <property type="entry name" value="RhoGEF"/>
    <property type="match status" value="1"/>
</dbReference>
<dbReference type="Gene3D" id="2.30.29.30">
    <property type="entry name" value="Pleckstrin-homology domain (PH domain)/Phosphotyrosine-binding domain (PTB)"/>
    <property type="match status" value="1"/>
</dbReference>
<dbReference type="PANTHER" id="PTHR46001">
    <property type="entry name" value="TIAM (MAMMALIAN TUMOR INVASION AND METASTASIS FACTOR) HOMOLOG"/>
    <property type="match status" value="1"/>
</dbReference>
<dbReference type="InParanoid" id="H3C9Z7"/>
<dbReference type="PANTHER" id="PTHR46001:SF5">
    <property type="entry name" value="RHO GUANINE NUCLEOTIDE EXCHANGE FACTOR TIAM2"/>
    <property type="match status" value="1"/>
</dbReference>
<dbReference type="GO" id="GO:0007264">
    <property type="term" value="P:small GTPase-mediated signal transduction"/>
    <property type="evidence" value="ECO:0007669"/>
    <property type="project" value="InterPro"/>
</dbReference>
<evidence type="ECO:0000259" key="1">
    <source>
        <dbReference type="PROSITE" id="PS50010"/>
    </source>
</evidence>
<dbReference type="InterPro" id="IPR000219">
    <property type="entry name" value="DH_dom"/>
</dbReference>
<feature type="domain" description="DH" evidence="1">
    <location>
        <begin position="29"/>
        <end position="219"/>
    </location>
</feature>
<dbReference type="Ensembl" id="ENSTNIT00000005215.1">
    <property type="protein sequence ID" value="ENSTNIP00000005069.1"/>
    <property type="gene ID" value="ENSTNIG00000002519.1"/>
</dbReference>
<protein>
    <submittedName>
        <fullName evidence="2">TIAM Rac1 associated GEF 2b</fullName>
    </submittedName>
</protein>
<dbReference type="HOGENOM" id="CLU_040990_0_0_1"/>
<dbReference type="SUPFAM" id="SSF48065">
    <property type="entry name" value="DBL homology domain (DH-domain)"/>
    <property type="match status" value="1"/>
</dbReference>
<proteinExistence type="predicted"/>
<dbReference type="SUPFAM" id="SSF50729">
    <property type="entry name" value="PH domain-like"/>
    <property type="match status" value="1"/>
</dbReference>
<dbReference type="SMART" id="SM00325">
    <property type="entry name" value="RhoGEF"/>
    <property type="match status" value="1"/>
</dbReference>
<dbReference type="Pfam" id="PF23014">
    <property type="entry name" value="PH_Tiam1"/>
    <property type="match status" value="1"/>
</dbReference>
<dbReference type="CDD" id="cd00160">
    <property type="entry name" value="RhoGEF"/>
    <property type="match status" value="1"/>
</dbReference>
<dbReference type="InterPro" id="IPR035899">
    <property type="entry name" value="DBL_dom_sf"/>
</dbReference>
<dbReference type="PROSITE" id="PS50010">
    <property type="entry name" value="DH_2"/>
    <property type="match status" value="1"/>
</dbReference>
<reference evidence="2" key="2">
    <citation type="submission" date="2025-08" db="UniProtKB">
        <authorList>
            <consortium name="Ensembl"/>
        </authorList>
    </citation>
    <scope>IDENTIFICATION</scope>
</reference>
<keyword evidence="3" id="KW-1185">Reference proteome</keyword>
<name>H3C9Z7_TETNG</name>
<sequence length="388" mass="43418">MQKSPPTLIFSAPIRSASRSPAHPDVCQHLGKVVQELVDTEKSYVKDLLCLFDTYLTPLQSQTFLSQDEMEALFGSLPEMLDVQRVFLQTLEDRIQSCPNFSSLESPGQFKNLLCSLGGSFLFYADHFKHYGSFCANHIKVQKVLERAKTDRAFKEFLEAKNPTNQHSSSLESYLIKPVQRLLKYPLLLRELGVALPVVPGQAVALRAMEAVAAHVNQMQQICEDFGAVFEQLAAEQTGPHRQVTQISMAELLLHSQVVWLNPLPGLGRRKNPGSRSLVLFKRAVVLVRRDSRVKRRLVGFTNPPLMGAAPRSADLDAYSFSCLIPVSAVQVRHGDALAGESLDRRGCFWELVHCPPEGEGPETVFQLCSRLDTHTHTHTHTHTQSHF</sequence>
<dbReference type="InterPro" id="IPR055230">
    <property type="entry name" value="PH_Tiam1/2"/>
</dbReference>